<accession>A0AAW9SB72</accession>
<dbReference type="InterPro" id="IPR036388">
    <property type="entry name" value="WH-like_DNA-bd_sf"/>
</dbReference>
<name>A0AAW9SB72_9BACT</name>
<sequence length="207" mass="23289">MTDNKLLFLLKTRGAFTAEQVAKELKITKEGARQKLLKLIEQDLVKAISESKGVGRPKQYYVLTALGHQQFPDTHAELTAQLLKTIEQVLGENALNAIINARGTAADLKYSKQLQQAHSLEDKLDQLAKIRTEEGYMAEWSKEDRNYLFVENHCPICIAASQCQGFCQTKINTFRNVLGSTVSIERIEHILLGARRCAYRITPQPSS</sequence>
<evidence type="ECO:0000313" key="1">
    <source>
        <dbReference type="EMBL" id="MEN7550216.1"/>
    </source>
</evidence>
<dbReference type="AlphaFoldDB" id="A0AAW9SB72"/>
<dbReference type="SUPFAM" id="SSF46785">
    <property type="entry name" value="Winged helix' DNA-binding domain"/>
    <property type="match status" value="1"/>
</dbReference>
<dbReference type="RefSeq" id="WP_346822995.1">
    <property type="nucleotide sequence ID" value="NZ_JBDKWZ010000012.1"/>
</dbReference>
<dbReference type="Proteomes" id="UP001403385">
    <property type="component" value="Unassembled WGS sequence"/>
</dbReference>
<reference evidence="1 2" key="1">
    <citation type="submission" date="2024-04" db="EMBL/GenBank/DDBJ databases">
        <title>Novel genus in family Flammeovirgaceae.</title>
        <authorList>
            <person name="Nguyen T.H."/>
            <person name="Vuong T.Q."/>
            <person name="Le H."/>
            <person name="Kim S.-G."/>
        </authorList>
    </citation>
    <scope>NUCLEOTIDE SEQUENCE [LARGE SCALE GENOMIC DNA]</scope>
    <source>
        <strain evidence="1 2">JCM 23209</strain>
    </source>
</reference>
<dbReference type="InterPro" id="IPR036390">
    <property type="entry name" value="WH_DNA-bd_sf"/>
</dbReference>
<gene>
    <name evidence="1" type="ORF">AAG747_20010</name>
</gene>
<organism evidence="1 2">
    <name type="scientific">Rapidithrix thailandica</name>
    <dbReference type="NCBI Taxonomy" id="413964"/>
    <lineage>
        <taxon>Bacteria</taxon>
        <taxon>Pseudomonadati</taxon>
        <taxon>Bacteroidota</taxon>
        <taxon>Cytophagia</taxon>
        <taxon>Cytophagales</taxon>
        <taxon>Flammeovirgaceae</taxon>
        <taxon>Rapidithrix</taxon>
    </lineage>
</organism>
<dbReference type="EMBL" id="JBDKWZ010000012">
    <property type="protein sequence ID" value="MEN7550216.1"/>
    <property type="molecule type" value="Genomic_DNA"/>
</dbReference>
<proteinExistence type="predicted"/>
<evidence type="ECO:0000313" key="2">
    <source>
        <dbReference type="Proteomes" id="UP001403385"/>
    </source>
</evidence>
<comment type="caution">
    <text evidence="1">The sequence shown here is derived from an EMBL/GenBank/DDBJ whole genome shotgun (WGS) entry which is preliminary data.</text>
</comment>
<keyword evidence="2" id="KW-1185">Reference proteome</keyword>
<protein>
    <submittedName>
        <fullName evidence="1">Metalloregulator ArsR/SmtB family transcription factor</fullName>
    </submittedName>
</protein>
<dbReference type="Gene3D" id="1.10.10.10">
    <property type="entry name" value="Winged helix-like DNA-binding domain superfamily/Winged helix DNA-binding domain"/>
    <property type="match status" value="1"/>
</dbReference>